<evidence type="ECO:0000313" key="1">
    <source>
        <dbReference type="EMBL" id="TWT92504.1"/>
    </source>
</evidence>
<protein>
    <recommendedName>
        <fullName evidence="3">Sulfatase</fullName>
    </recommendedName>
</protein>
<dbReference type="Proteomes" id="UP000316213">
    <property type="component" value="Unassembled WGS sequence"/>
</dbReference>
<accession>A0A5C5ZXX3</accession>
<organism evidence="1 2">
    <name type="scientific">Neorhodopirellula pilleata</name>
    <dbReference type="NCBI Taxonomy" id="2714738"/>
    <lineage>
        <taxon>Bacteria</taxon>
        <taxon>Pseudomonadati</taxon>
        <taxon>Planctomycetota</taxon>
        <taxon>Planctomycetia</taxon>
        <taxon>Pirellulales</taxon>
        <taxon>Pirellulaceae</taxon>
        <taxon>Neorhodopirellula</taxon>
    </lineage>
</organism>
<evidence type="ECO:0000313" key="2">
    <source>
        <dbReference type="Proteomes" id="UP000316213"/>
    </source>
</evidence>
<gene>
    <name evidence="1" type="ORF">Pla100_45220</name>
</gene>
<keyword evidence="2" id="KW-1185">Reference proteome</keyword>
<dbReference type="PROSITE" id="PS51318">
    <property type="entry name" value="TAT"/>
    <property type="match status" value="1"/>
</dbReference>
<name>A0A5C5ZXX3_9BACT</name>
<dbReference type="PANTHER" id="PTHR43737">
    <property type="entry name" value="BLL7424 PROTEIN"/>
    <property type="match status" value="1"/>
</dbReference>
<proteinExistence type="predicted"/>
<dbReference type="EMBL" id="SJPM01000011">
    <property type="protein sequence ID" value="TWT92504.1"/>
    <property type="molecule type" value="Genomic_DNA"/>
</dbReference>
<dbReference type="InterPro" id="IPR006311">
    <property type="entry name" value="TAT_signal"/>
</dbReference>
<dbReference type="Pfam" id="PF07394">
    <property type="entry name" value="DUF1501"/>
    <property type="match status" value="1"/>
</dbReference>
<comment type="caution">
    <text evidence="1">The sequence shown here is derived from an EMBL/GenBank/DDBJ whole genome shotgun (WGS) entry which is preliminary data.</text>
</comment>
<dbReference type="InterPro" id="IPR010869">
    <property type="entry name" value="DUF1501"/>
</dbReference>
<dbReference type="SUPFAM" id="SSF53649">
    <property type="entry name" value="Alkaline phosphatase-like"/>
    <property type="match status" value="1"/>
</dbReference>
<dbReference type="AlphaFoldDB" id="A0A5C5ZXX3"/>
<dbReference type="PANTHER" id="PTHR43737:SF1">
    <property type="entry name" value="DUF1501 DOMAIN-CONTAINING PROTEIN"/>
    <property type="match status" value="1"/>
</dbReference>
<sequence length="505" mass="55638">MNRDMRKNQPMTMENVLNEKHSQLMTRRTLFGGSAAGIGAIALGNLLADDVNAAPANVILSQSSSGGLPGLPHFAPKAKRVIYLFQSGGPSHVDLFDHKDELDQLHGTDLPDSVRGDQRLTGMTSGQKSFPIVKPLFGGKRCGQHGTWIGDLLPHTQSVADDLTIIRSMWTEAINHDPAVTYINTGSQQMGHASMGAWLSYGLGRENDNFPAYMVLLSQGTGKNPGQPLFSRLWGSGYLPSNHQGVMLRPGANPVLYLQNPPGVSRDGRRRLLDALGSLNQMQAEAAGDPETLARIEAYEMAYRMQTSVPDLTDLSDEPESTFELYGEESRRPGTFAANCLLARRMAERGVRFIQLFHRGWDQHISIEGQLPRQCLDTDQASAALVQDLKRLGMLDDTLVIWGGEFGRTVYSQGELGAPTSGRDHHGRCFTTWMAGGGIKHGFDYGRTDEFAYNIVENPVHIRDLNATVLHQMGIDHERFTFKFRGLSQRLTGVEEAKVIEEILA</sequence>
<dbReference type="InterPro" id="IPR017850">
    <property type="entry name" value="Alkaline_phosphatase_core_sf"/>
</dbReference>
<evidence type="ECO:0008006" key="3">
    <source>
        <dbReference type="Google" id="ProtNLM"/>
    </source>
</evidence>
<reference evidence="1 2" key="1">
    <citation type="submission" date="2019-02" db="EMBL/GenBank/DDBJ databases">
        <title>Deep-cultivation of Planctomycetes and their phenomic and genomic characterization uncovers novel biology.</title>
        <authorList>
            <person name="Wiegand S."/>
            <person name="Jogler M."/>
            <person name="Boedeker C."/>
            <person name="Pinto D."/>
            <person name="Vollmers J."/>
            <person name="Rivas-Marin E."/>
            <person name="Kohn T."/>
            <person name="Peeters S.H."/>
            <person name="Heuer A."/>
            <person name="Rast P."/>
            <person name="Oberbeckmann S."/>
            <person name="Bunk B."/>
            <person name="Jeske O."/>
            <person name="Meyerdierks A."/>
            <person name="Storesund J.E."/>
            <person name="Kallscheuer N."/>
            <person name="Luecker S."/>
            <person name="Lage O.M."/>
            <person name="Pohl T."/>
            <person name="Merkel B.J."/>
            <person name="Hornburger P."/>
            <person name="Mueller R.-W."/>
            <person name="Bruemmer F."/>
            <person name="Labrenz M."/>
            <person name="Spormann A.M."/>
            <person name="Op Den Camp H."/>
            <person name="Overmann J."/>
            <person name="Amann R."/>
            <person name="Jetten M.S.M."/>
            <person name="Mascher T."/>
            <person name="Medema M.H."/>
            <person name="Devos D.P."/>
            <person name="Kaster A.-K."/>
            <person name="Ovreas L."/>
            <person name="Rohde M."/>
            <person name="Galperin M.Y."/>
            <person name="Jogler C."/>
        </authorList>
    </citation>
    <scope>NUCLEOTIDE SEQUENCE [LARGE SCALE GENOMIC DNA]</scope>
    <source>
        <strain evidence="1 2">Pla100</strain>
    </source>
</reference>